<sequence>MTNKVTLSNYSDLWAQEFEKDRNRILALLGDKVKRIEHVGSTSIPGMAAKPIIDIAVAVDHLSIIDDCAIALLNQIGFEYVPKEDFPNRMFFRRGEWGNGTHHLHVYEYESEEWKNIIFFRDYLVKYPDVAVKYLNLKREMAEICPDRQTYTLCKAPFIQKILAQANEECNNTQQ</sequence>
<dbReference type="PANTHER" id="PTHR34822:SF1">
    <property type="entry name" value="GRPB FAMILY PROTEIN"/>
    <property type="match status" value="1"/>
</dbReference>
<reference evidence="1 2" key="1">
    <citation type="submission" date="2023-12" db="EMBL/GenBank/DDBJ databases">
        <title>Whole genome sequencing of Paenibacillus phoenicis isolated from the Phoenix Mars Lander spacecraft assembly facility.</title>
        <authorList>
            <person name="Garcia A."/>
            <person name="Venkateswaran K."/>
        </authorList>
    </citation>
    <scope>NUCLEOTIDE SEQUENCE [LARGE SCALE GENOMIC DNA]</scope>
    <source>
        <strain evidence="1 2">3PO2SA</strain>
    </source>
</reference>
<keyword evidence="2" id="KW-1185">Reference proteome</keyword>
<dbReference type="InterPro" id="IPR007344">
    <property type="entry name" value="GrpB/CoaE"/>
</dbReference>
<dbReference type="Pfam" id="PF04229">
    <property type="entry name" value="GrpB"/>
    <property type="match status" value="1"/>
</dbReference>
<gene>
    <name evidence="1" type="ORF">U9M73_06135</name>
</gene>
<dbReference type="SUPFAM" id="SSF81301">
    <property type="entry name" value="Nucleotidyltransferase"/>
    <property type="match status" value="1"/>
</dbReference>
<comment type="caution">
    <text evidence="1">The sequence shown here is derived from an EMBL/GenBank/DDBJ whole genome shotgun (WGS) entry which is preliminary data.</text>
</comment>
<accession>A0ABU5PI61</accession>
<protein>
    <submittedName>
        <fullName evidence="1">GrpB family protein</fullName>
    </submittedName>
</protein>
<name>A0ABU5PI61_9BACL</name>
<dbReference type="EMBL" id="JAYERP010000001">
    <property type="protein sequence ID" value="MEA3569575.1"/>
    <property type="molecule type" value="Genomic_DNA"/>
</dbReference>
<organism evidence="1 2">
    <name type="scientific">Paenibacillus phoenicis</name>
    <dbReference type="NCBI Taxonomy" id="554117"/>
    <lineage>
        <taxon>Bacteria</taxon>
        <taxon>Bacillati</taxon>
        <taxon>Bacillota</taxon>
        <taxon>Bacilli</taxon>
        <taxon>Bacillales</taxon>
        <taxon>Paenibacillaceae</taxon>
        <taxon>Paenibacillus</taxon>
    </lineage>
</organism>
<dbReference type="RefSeq" id="WP_323076561.1">
    <property type="nucleotide sequence ID" value="NZ_CBCSKM010000011.1"/>
</dbReference>
<dbReference type="Proteomes" id="UP001292216">
    <property type="component" value="Unassembled WGS sequence"/>
</dbReference>
<dbReference type="Gene3D" id="3.30.460.10">
    <property type="entry name" value="Beta Polymerase, domain 2"/>
    <property type="match status" value="1"/>
</dbReference>
<dbReference type="InterPro" id="IPR043519">
    <property type="entry name" value="NT_sf"/>
</dbReference>
<proteinExistence type="predicted"/>
<evidence type="ECO:0000313" key="1">
    <source>
        <dbReference type="EMBL" id="MEA3569575.1"/>
    </source>
</evidence>
<evidence type="ECO:0000313" key="2">
    <source>
        <dbReference type="Proteomes" id="UP001292216"/>
    </source>
</evidence>
<dbReference type="PANTHER" id="PTHR34822">
    <property type="entry name" value="GRPB DOMAIN PROTEIN (AFU_ORTHOLOGUE AFUA_1G01530)"/>
    <property type="match status" value="1"/>
</dbReference>